<organism evidence="3 4">
    <name type="scientific">Sphagnum jensenii</name>
    <dbReference type="NCBI Taxonomy" id="128206"/>
    <lineage>
        <taxon>Eukaryota</taxon>
        <taxon>Viridiplantae</taxon>
        <taxon>Streptophyta</taxon>
        <taxon>Embryophyta</taxon>
        <taxon>Bryophyta</taxon>
        <taxon>Sphagnophytina</taxon>
        <taxon>Sphagnopsida</taxon>
        <taxon>Sphagnales</taxon>
        <taxon>Sphagnaceae</taxon>
        <taxon>Sphagnum</taxon>
    </lineage>
</organism>
<feature type="repeat" description="ARM" evidence="1">
    <location>
        <begin position="372"/>
        <end position="415"/>
    </location>
</feature>
<dbReference type="PANTHER" id="PTHR46043">
    <property type="entry name" value="ARM REPEAT SUPERFAMILY PROTEIN"/>
    <property type="match status" value="1"/>
</dbReference>
<proteinExistence type="predicted"/>
<dbReference type="SMART" id="SM00185">
    <property type="entry name" value="ARM"/>
    <property type="match status" value="7"/>
</dbReference>
<reference evidence="3 4" key="1">
    <citation type="submission" date="2024-02" db="EMBL/GenBank/DDBJ databases">
        <authorList>
            <consortium name="ELIXIR-Norway"/>
            <consortium name="Elixir Norway"/>
        </authorList>
    </citation>
    <scope>NUCLEOTIDE SEQUENCE [LARGE SCALE GENOMIC DNA]</scope>
</reference>
<feature type="repeat" description="ARM" evidence="1">
    <location>
        <begin position="207"/>
        <end position="249"/>
    </location>
</feature>
<dbReference type="InterPro" id="IPR054296">
    <property type="entry name" value="DUF7032"/>
</dbReference>
<sequence>MVACEVIIEERKDEAEQGGLQYHDINTTEKLLRHAQQLAATIASQASLVKSFVGKWIIITPRFLQLPALLMEMARLRCLSDNTVCKDLLQGIVMTLEEAQVLAKKCTELSYGGKLQMQSNLDSLAGKLDFHLHDCQLMIKSGIMHENPLAICRVTPESTREAIRWVIRDLLSHLQIGGTECKQRALDSMIQLMSEDDKNILMVAGQGAVTVLVQLLDASQPSVREKAAAAICKLALNDSCEHQVVTEGGIAPLVRILESGSSFAQEKAAASLQALSTGSENACAVAAHGGIPALVEICRLGTPGAQAAAAGSLRNLAAVQELRTTIVEDRAIAIIINLVSSGTPMAQENAAATLQNLAVSDDMVRWEIVKEGGIQPLLRFLDNAIDPRQQEVGMGALRNLAACAANTETLITTGFLPRLIGVLESGPVTVQHIAAASVCYMASSSETRRLFGAAGAIPPLVKLLGAKTCTAQEYAAQALASLLLVEDNRKLFMSEEWSVVGLVLLLDTRLPGVAKQFPIAALHALAGNAKCRKQMMAAGACYHLRVLADMEITGAKRLLDRLVIGKLRSIMARTLLVGWISRPDIDEVVLMCVLSRGKGLHNRFIIHPICSVTAHLGRRICSNWI</sequence>
<dbReference type="EMBL" id="OZ020096">
    <property type="protein sequence ID" value="CAK9255547.1"/>
    <property type="molecule type" value="Genomic_DNA"/>
</dbReference>
<dbReference type="InterPro" id="IPR000225">
    <property type="entry name" value="Armadillo"/>
</dbReference>
<keyword evidence="4" id="KW-1185">Reference proteome</keyword>
<dbReference type="InterPro" id="IPR011989">
    <property type="entry name" value="ARM-like"/>
</dbReference>
<evidence type="ECO:0000313" key="3">
    <source>
        <dbReference type="EMBL" id="CAK9255547.1"/>
    </source>
</evidence>
<feature type="repeat" description="ARM" evidence="1">
    <location>
        <begin position="289"/>
        <end position="331"/>
    </location>
</feature>
<dbReference type="PROSITE" id="PS50176">
    <property type="entry name" value="ARM_REPEAT"/>
    <property type="match status" value="4"/>
</dbReference>
<dbReference type="Gene3D" id="1.25.10.10">
    <property type="entry name" value="Leucine-rich Repeat Variant"/>
    <property type="match status" value="3"/>
</dbReference>
<feature type="domain" description="DUF7032" evidence="2">
    <location>
        <begin position="34"/>
        <end position="143"/>
    </location>
</feature>
<dbReference type="Pfam" id="PF00514">
    <property type="entry name" value="Arm"/>
    <property type="match status" value="2"/>
</dbReference>
<dbReference type="Pfam" id="PF23005">
    <property type="entry name" value="DUF7032"/>
    <property type="match status" value="1"/>
</dbReference>
<dbReference type="SUPFAM" id="SSF48371">
    <property type="entry name" value="ARM repeat"/>
    <property type="match status" value="1"/>
</dbReference>
<feature type="repeat" description="ARM" evidence="1">
    <location>
        <begin position="248"/>
        <end position="290"/>
    </location>
</feature>
<evidence type="ECO:0000259" key="2">
    <source>
        <dbReference type="Pfam" id="PF23005"/>
    </source>
</evidence>
<dbReference type="PANTHER" id="PTHR46043:SF13">
    <property type="entry name" value="ARM REPEAT SUPERFAMILY PROTEIN"/>
    <property type="match status" value="1"/>
</dbReference>
<gene>
    <name evidence="3" type="ORF">CSSPJE1EN1_LOCUS1025</name>
</gene>
<protein>
    <recommendedName>
        <fullName evidence="2">DUF7032 domain-containing protein</fullName>
    </recommendedName>
</protein>
<evidence type="ECO:0000256" key="1">
    <source>
        <dbReference type="PROSITE-ProRule" id="PRU00259"/>
    </source>
</evidence>
<dbReference type="InterPro" id="IPR016024">
    <property type="entry name" value="ARM-type_fold"/>
</dbReference>
<name>A0ABP0VM98_9BRYO</name>
<evidence type="ECO:0000313" key="4">
    <source>
        <dbReference type="Proteomes" id="UP001497444"/>
    </source>
</evidence>
<accession>A0ABP0VM98</accession>
<dbReference type="Proteomes" id="UP001497444">
    <property type="component" value="Chromosome 1"/>
</dbReference>